<evidence type="ECO:0000256" key="1">
    <source>
        <dbReference type="ARBA" id="ARBA00000077"/>
    </source>
</evidence>
<dbReference type="GO" id="GO:0046872">
    <property type="term" value="F:metal ion binding"/>
    <property type="evidence" value="ECO:0007669"/>
    <property type="project" value="UniProtKB-KW"/>
</dbReference>
<evidence type="ECO:0000259" key="8">
    <source>
        <dbReference type="PROSITE" id="PS50879"/>
    </source>
</evidence>
<feature type="non-terminal residue" evidence="9">
    <location>
        <position position="139"/>
    </location>
</feature>
<gene>
    <name evidence="9" type="ORF">K460DRAFT_258452</name>
</gene>
<comment type="catalytic activity">
    <reaction evidence="1">
        <text>Endonucleolytic cleavage to 5'-phosphomonoester.</text>
        <dbReference type="EC" id="3.1.26.4"/>
    </reaction>
</comment>
<evidence type="ECO:0000256" key="7">
    <source>
        <dbReference type="ARBA" id="ARBA00022801"/>
    </source>
</evidence>
<keyword evidence="7" id="KW-0378">Hydrolase</keyword>
<dbReference type="InterPro" id="IPR036397">
    <property type="entry name" value="RNaseH_sf"/>
</dbReference>
<dbReference type="PANTHER" id="PTHR10642:SF26">
    <property type="entry name" value="RIBONUCLEASE H1"/>
    <property type="match status" value="1"/>
</dbReference>
<evidence type="ECO:0000313" key="9">
    <source>
        <dbReference type="EMBL" id="KAF1847204.1"/>
    </source>
</evidence>
<keyword evidence="5" id="KW-0479">Metal-binding</keyword>
<comment type="caution">
    <text evidence="9">The sequence shown here is derived from an EMBL/GenBank/DDBJ whole genome shotgun (WGS) entry which is preliminary data.</text>
</comment>
<evidence type="ECO:0000256" key="4">
    <source>
        <dbReference type="ARBA" id="ARBA00022722"/>
    </source>
</evidence>
<keyword evidence="6" id="KW-0255">Endonuclease</keyword>
<dbReference type="GeneID" id="63844692"/>
<dbReference type="OrthoDB" id="407198at2759"/>
<dbReference type="InterPro" id="IPR012337">
    <property type="entry name" value="RNaseH-like_sf"/>
</dbReference>
<dbReference type="Pfam" id="PF00075">
    <property type="entry name" value="RNase_H"/>
    <property type="match status" value="1"/>
</dbReference>
<proteinExistence type="inferred from homology"/>
<dbReference type="CDD" id="cd09280">
    <property type="entry name" value="RNase_HI_eukaryote_like"/>
    <property type="match status" value="1"/>
</dbReference>
<dbReference type="SUPFAM" id="SSF53098">
    <property type="entry name" value="Ribonuclease H-like"/>
    <property type="match status" value="1"/>
</dbReference>
<name>A0A9P4LAH5_9PLEO</name>
<dbReference type="GO" id="GO:0043137">
    <property type="term" value="P:DNA replication, removal of RNA primer"/>
    <property type="evidence" value="ECO:0007669"/>
    <property type="project" value="TreeGrafter"/>
</dbReference>
<dbReference type="InterPro" id="IPR002156">
    <property type="entry name" value="RNaseH_domain"/>
</dbReference>
<dbReference type="PANTHER" id="PTHR10642">
    <property type="entry name" value="RIBONUCLEASE H1"/>
    <property type="match status" value="1"/>
</dbReference>
<dbReference type="Gene3D" id="3.30.420.10">
    <property type="entry name" value="Ribonuclease H-like superfamily/Ribonuclease H"/>
    <property type="match status" value="1"/>
</dbReference>
<organism evidence="9 10">
    <name type="scientific">Cucurbitaria berberidis CBS 394.84</name>
    <dbReference type="NCBI Taxonomy" id="1168544"/>
    <lineage>
        <taxon>Eukaryota</taxon>
        <taxon>Fungi</taxon>
        <taxon>Dikarya</taxon>
        <taxon>Ascomycota</taxon>
        <taxon>Pezizomycotina</taxon>
        <taxon>Dothideomycetes</taxon>
        <taxon>Pleosporomycetidae</taxon>
        <taxon>Pleosporales</taxon>
        <taxon>Pleosporineae</taxon>
        <taxon>Cucurbitariaceae</taxon>
        <taxon>Cucurbitaria</taxon>
    </lineage>
</organism>
<dbReference type="AlphaFoldDB" id="A0A9P4LAH5"/>
<sequence length="139" mass="15310">SAFNNGKADAVAGVGVYFGEKDPRNIGRPLGPGKQTNQRAELMAVRLALDSASGHKKVVIRSDSKYAIGCVTDWYYKWKLQSWRKAAGIFRENHHLIESTVHRIQKRKRDGATTGFFWVKGHAGDPGNEAADRLASKGS</sequence>
<reference evidence="9" key="1">
    <citation type="submission" date="2020-01" db="EMBL/GenBank/DDBJ databases">
        <authorList>
            <consortium name="DOE Joint Genome Institute"/>
            <person name="Haridas S."/>
            <person name="Albert R."/>
            <person name="Binder M."/>
            <person name="Bloem J."/>
            <person name="Labutti K."/>
            <person name="Salamov A."/>
            <person name="Andreopoulos B."/>
            <person name="Baker S.E."/>
            <person name="Barry K."/>
            <person name="Bills G."/>
            <person name="Bluhm B.H."/>
            <person name="Cannon C."/>
            <person name="Castanera R."/>
            <person name="Culley D.E."/>
            <person name="Daum C."/>
            <person name="Ezra D."/>
            <person name="Gonzalez J.B."/>
            <person name="Henrissat B."/>
            <person name="Kuo A."/>
            <person name="Liang C."/>
            <person name="Lipzen A."/>
            <person name="Lutzoni F."/>
            <person name="Magnuson J."/>
            <person name="Mondo S."/>
            <person name="Nolan M."/>
            <person name="Ohm R."/>
            <person name="Pangilinan J."/>
            <person name="Park H.-J."/>
            <person name="Ramirez L."/>
            <person name="Alfaro M."/>
            <person name="Sun H."/>
            <person name="Tritt A."/>
            <person name="Yoshinaga Y."/>
            <person name="Zwiers L.-H."/>
            <person name="Turgeon B.G."/>
            <person name="Goodwin S.B."/>
            <person name="Spatafora J.W."/>
            <person name="Crous P.W."/>
            <person name="Grigoriev I.V."/>
        </authorList>
    </citation>
    <scope>NUCLEOTIDE SEQUENCE</scope>
    <source>
        <strain evidence="9">CBS 394.84</strain>
    </source>
</reference>
<evidence type="ECO:0000256" key="5">
    <source>
        <dbReference type="ARBA" id="ARBA00022723"/>
    </source>
</evidence>
<keyword evidence="4" id="KW-0540">Nuclease</keyword>
<protein>
    <recommendedName>
        <fullName evidence="3">ribonuclease H</fullName>
        <ecNumber evidence="3">3.1.26.4</ecNumber>
    </recommendedName>
</protein>
<dbReference type="EC" id="3.1.26.4" evidence="3"/>
<feature type="non-terminal residue" evidence="9">
    <location>
        <position position="1"/>
    </location>
</feature>
<dbReference type="Proteomes" id="UP000800039">
    <property type="component" value="Unassembled WGS sequence"/>
</dbReference>
<dbReference type="EMBL" id="ML976615">
    <property type="protein sequence ID" value="KAF1847204.1"/>
    <property type="molecule type" value="Genomic_DNA"/>
</dbReference>
<dbReference type="InterPro" id="IPR050092">
    <property type="entry name" value="RNase_H"/>
</dbReference>
<feature type="domain" description="RNase H type-1" evidence="8">
    <location>
        <begin position="1"/>
        <end position="139"/>
    </location>
</feature>
<accession>A0A9P4LAH5</accession>
<dbReference type="PROSITE" id="PS50879">
    <property type="entry name" value="RNASE_H_1"/>
    <property type="match status" value="1"/>
</dbReference>
<evidence type="ECO:0000256" key="3">
    <source>
        <dbReference type="ARBA" id="ARBA00012180"/>
    </source>
</evidence>
<dbReference type="GO" id="GO:0004523">
    <property type="term" value="F:RNA-DNA hybrid ribonuclease activity"/>
    <property type="evidence" value="ECO:0007669"/>
    <property type="project" value="UniProtKB-EC"/>
</dbReference>
<evidence type="ECO:0000256" key="6">
    <source>
        <dbReference type="ARBA" id="ARBA00022759"/>
    </source>
</evidence>
<dbReference type="GO" id="GO:0003676">
    <property type="term" value="F:nucleic acid binding"/>
    <property type="evidence" value="ECO:0007669"/>
    <property type="project" value="InterPro"/>
</dbReference>
<comment type="similarity">
    <text evidence="2">Belongs to the RNase H family.</text>
</comment>
<dbReference type="RefSeq" id="XP_040789767.1">
    <property type="nucleotide sequence ID" value="XM_040927439.1"/>
</dbReference>
<keyword evidence="10" id="KW-1185">Reference proteome</keyword>
<evidence type="ECO:0000313" key="10">
    <source>
        <dbReference type="Proteomes" id="UP000800039"/>
    </source>
</evidence>
<evidence type="ECO:0000256" key="2">
    <source>
        <dbReference type="ARBA" id="ARBA00005300"/>
    </source>
</evidence>